<comment type="caution">
    <text evidence="1">The sequence shown here is derived from an EMBL/GenBank/DDBJ whole genome shotgun (WGS) entry which is preliminary data.</text>
</comment>
<dbReference type="AlphaFoldDB" id="A0A2H9T552"/>
<name>A0A2H9T552_9ZZZZ</name>
<sequence>MLSLSCVVLAVRSLLASCCRLTHRVMLESWKGLKQHKGPTCETAPIAVERLYQQLSLTYPKYEQP</sequence>
<evidence type="ECO:0000313" key="1">
    <source>
        <dbReference type="EMBL" id="PJE78332.1"/>
    </source>
</evidence>
<dbReference type="EMBL" id="NSIT01000202">
    <property type="protein sequence ID" value="PJE78332.1"/>
    <property type="molecule type" value="Genomic_DNA"/>
</dbReference>
<gene>
    <name evidence="1" type="ORF">CI610_02735</name>
</gene>
<protein>
    <submittedName>
        <fullName evidence="1">Uncharacterized protein</fullName>
    </submittedName>
</protein>
<proteinExistence type="predicted"/>
<organism evidence="1">
    <name type="scientific">invertebrate metagenome</name>
    <dbReference type="NCBI Taxonomy" id="1711999"/>
    <lineage>
        <taxon>unclassified sequences</taxon>
        <taxon>metagenomes</taxon>
        <taxon>organismal metagenomes</taxon>
    </lineage>
</organism>
<reference evidence="1" key="1">
    <citation type="journal article" date="2017" name="Appl. Environ. Microbiol.">
        <title>Molecular characterization of an Endozoicomonas-like organism causing infection in king scallop Pecten maximus L.</title>
        <authorList>
            <person name="Cano I."/>
            <person name="van Aerle R."/>
            <person name="Ross S."/>
            <person name="Verner-Jeffreys D.W."/>
            <person name="Paley R.K."/>
            <person name="Rimmer G."/>
            <person name="Ryder D."/>
            <person name="Hooper P."/>
            <person name="Stone D."/>
            <person name="Feist S.W."/>
        </authorList>
    </citation>
    <scope>NUCLEOTIDE SEQUENCE</scope>
</reference>
<accession>A0A2H9T552</accession>